<sequence>MSDPLFHRSKSFLAVIDVQKLFVDKLAPEARAPLVDRIRWLIGTARRLGIPVLAMAEDIARNGPPLPEIVAALGADVPVHDKRIFGLAGQADILAGARAFQRPQAVLVGLETDVCVAQSALGLLAAGFRVAVLVDATGSPGDCHGAGLDRMRDAGITVTTVKGIFYEWVRDLDTLATVRADLGPLPDGMTL</sequence>
<dbReference type="RefSeq" id="WP_263339295.1">
    <property type="nucleotide sequence ID" value="NZ_JAOVQO010000019.1"/>
</dbReference>
<dbReference type="PANTHER" id="PTHR14119:SF3">
    <property type="entry name" value="ISOCHORISMATASE DOMAIN-CONTAINING PROTEIN 2"/>
    <property type="match status" value="1"/>
</dbReference>
<evidence type="ECO:0000313" key="2">
    <source>
        <dbReference type="EMBL" id="MCU9849930.1"/>
    </source>
</evidence>
<feature type="domain" description="Isochorismatase-like" evidence="1">
    <location>
        <begin position="13"/>
        <end position="161"/>
    </location>
</feature>
<proteinExistence type="predicted"/>
<name>A0ABT2X7K5_9RHOB</name>
<dbReference type="SUPFAM" id="SSF52499">
    <property type="entry name" value="Isochorismatase-like hydrolases"/>
    <property type="match status" value="1"/>
</dbReference>
<dbReference type="InterPro" id="IPR050993">
    <property type="entry name" value="Isochorismatase_domain"/>
</dbReference>
<keyword evidence="3" id="KW-1185">Reference proteome</keyword>
<dbReference type="InterPro" id="IPR036380">
    <property type="entry name" value="Isochorismatase-like_sf"/>
</dbReference>
<dbReference type="Proteomes" id="UP001209535">
    <property type="component" value="Unassembled WGS sequence"/>
</dbReference>
<dbReference type="InterPro" id="IPR000868">
    <property type="entry name" value="Isochorismatase-like_dom"/>
</dbReference>
<evidence type="ECO:0000313" key="3">
    <source>
        <dbReference type="Proteomes" id="UP001209535"/>
    </source>
</evidence>
<evidence type="ECO:0000259" key="1">
    <source>
        <dbReference type="Pfam" id="PF00857"/>
    </source>
</evidence>
<accession>A0ABT2X7K5</accession>
<protein>
    <submittedName>
        <fullName evidence="2">Isochorismatase family protein</fullName>
    </submittedName>
</protein>
<dbReference type="PANTHER" id="PTHR14119">
    <property type="entry name" value="HYDROLASE"/>
    <property type="match status" value="1"/>
</dbReference>
<gene>
    <name evidence="2" type="ORF">OEZ60_18175</name>
</gene>
<reference evidence="2 3" key="1">
    <citation type="submission" date="2022-10" db="EMBL/GenBank/DDBJ databases">
        <title>Defluviimonas sp. nov., isolated from ocean surface sediments.</title>
        <authorList>
            <person name="He W."/>
            <person name="Wang L."/>
            <person name="Zhang D.-F."/>
        </authorList>
    </citation>
    <scope>NUCLEOTIDE SEQUENCE [LARGE SCALE GENOMIC DNA]</scope>
    <source>
        <strain evidence="2 3">WL0024</strain>
    </source>
</reference>
<dbReference type="EMBL" id="JAOVQO010000019">
    <property type="protein sequence ID" value="MCU9849930.1"/>
    <property type="molecule type" value="Genomic_DNA"/>
</dbReference>
<comment type="caution">
    <text evidence="2">The sequence shown here is derived from an EMBL/GenBank/DDBJ whole genome shotgun (WGS) entry which is preliminary data.</text>
</comment>
<organism evidence="2 3">
    <name type="scientific">Albidovulum salinarum</name>
    <dbReference type="NCBI Taxonomy" id="2984153"/>
    <lineage>
        <taxon>Bacteria</taxon>
        <taxon>Pseudomonadati</taxon>
        <taxon>Pseudomonadota</taxon>
        <taxon>Alphaproteobacteria</taxon>
        <taxon>Rhodobacterales</taxon>
        <taxon>Paracoccaceae</taxon>
        <taxon>Albidovulum</taxon>
    </lineage>
</organism>
<dbReference type="Gene3D" id="3.40.50.850">
    <property type="entry name" value="Isochorismatase-like"/>
    <property type="match status" value="1"/>
</dbReference>
<dbReference type="Pfam" id="PF00857">
    <property type="entry name" value="Isochorismatase"/>
    <property type="match status" value="1"/>
</dbReference>